<dbReference type="NCBIfam" id="TIGR01575">
    <property type="entry name" value="rimI"/>
    <property type="match status" value="1"/>
</dbReference>
<reference evidence="5" key="1">
    <citation type="journal article" date="2019" name="Int. J. Syst. Evol. Microbiol.">
        <title>The Global Catalogue of Microorganisms (GCM) 10K type strain sequencing project: providing services to taxonomists for standard genome sequencing and annotation.</title>
        <authorList>
            <consortium name="The Broad Institute Genomics Platform"/>
            <consortium name="The Broad Institute Genome Sequencing Center for Infectious Disease"/>
            <person name="Wu L."/>
            <person name="Ma J."/>
        </authorList>
    </citation>
    <scope>NUCLEOTIDE SEQUENCE [LARGE SCALE GENOMIC DNA]</scope>
    <source>
        <strain evidence="5">KCTC 42424</strain>
    </source>
</reference>
<evidence type="ECO:0000313" key="4">
    <source>
        <dbReference type="EMBL" id="MFC3678497.1"/>
    </source>
</evidence>
<dbReference type="Proteomes" id="UP001595722">
    <property type="component" value="Unassembled WGS sequence"/>
</dbReference>
<evidence type="ECO:0000256" key="2">
    <source>
        <dbReference type="RuleBase" id="RU363094"/>
    </source>
</evidence>
<feature type="binding site" evidence="1">
    <location>
        <position position="108"/>
    </location>
    <ligand>
        <name>acetyl-CoA</name>
        <dbReference type="ChEBI" id="CHEBI:57288"/>
    </ligand>
</feature>
<dbReference type="RefSeq" id="WP_376864054.1">
    <property type="nucleotide sequence ID" value="NZ_JBHRYB010000001.1"/>
</dbReference>
<feature type="domain" description="N-acetyltransferase" evidence="3">
    <location>
        <begin position="2"/>
        <end position="153"/>
    </location>
</feature>
<protein>
    <recommendedName>
        <fullName evidence="1 2">[Ribosomal protein bS18]-alanine N-acetyltransferase</fullName>
        <ecNumber evidence="1 2">2.3.1.266</ecNumber>
    </recommendedName>
</protein>
<feature type="active site" description="Proton donor" evidence="1">
    <location>
        <position position="115"/>
    </location>
</feature>
<dbReference type="InterPro" id="IPR043690">
    <property type="entry name" value="RimI"/>
</dbReference>
<keyword evidence="1 2" id="KW-0963">Cytoplasm</keyword>
<keyword evidence="4" id="KW-0689">Ribosomal protein</keyword>
<organism evidence="4 5">
    <name type="scientific">Bacterioplanoides pacificum</name>
    <dbReference type="NCBI Taxonomy" id="1171596"/>
    <lineage>
        <taxon>Bacteria</taxon>
        <taxon>Pseudomonadati</taxon>
        <taxon>Pseudomonadota</taxon>
        <taxon>Gammaproteobacteria</taxon>
        <taxon>Oceanospirillales</taxon>
        <taxon>Oceanospirillaceae</taxon>
        <taxon>Bacterioplanoides</taxon>
    </lineage>
</organism>
<sequence length="153" mass="16741">MSHIRAANVNDLDAIMAIEQVAHAHPWARSIMLRYLEKPGVCRVLENNGEILAYAVVTVIAAEAELLTIAVAPAAQGRGLGQVMTDDVIASARQREAQQIFLEVRESNQNAIAVYEKAGFCQAGRRPGYYPLINRSGKTIGREDALLYVLPLL</sequence>
<dbReference type="GO" id="GO:0008999">
    <property type="term" value="F:protein-N-terminal-alanine acetyltransferase activity"/>
    <property type="evidence" value="ECO:0007669"/>
    <property type="project" value="UniProtKB-EC"/>
</dbReference>
<keyword evidence="1 4" id="KW-0012">Acyltransferase</keyword>
<dbReference type="EMBL" id="JBHRYB010000001">
    <property type="protein sequence ID" value="MFC3678497.1"/>
    <property type="molecule type" value="Genomic_DNA"/>
</dbReference>
<evidence type="ECO:0000259" key="3">
    <source>
        <dbReference type="PROSITE" id="PS51186"/>
    </source>
</evidence>
<comment type="caution">
    <text evidence="1">Lacks conserved residue(s) required for the propagation of feature annotation.</text>
</comment>
<dbReference type="InterPro" id="IPR006464">
    <property type="entry name" value="AcTrfase_RimI/Ard1"/>
</dbReference>
<feature type="active site" description="Proton acceptor" evidence="1">
    <location>
        <position position="103"/>
    </location>
</feature>
<keyword evidence="4" id="KW-0687">Ribonucleoprotein</keyword>
<dbReference type="Pfam" id="PF00583">
    <property type="entry name" value="Acetyltransf_1"/>
    <property type="match status" value="1"/>
</dbReference>
<dbReference type="PANTHER" id="PTHR43617:SF35">
    <property type="entry name" value="[RIBOSOMAL PROTEIN BS18]-ALANINE N-ACETYLTRANSFERASE"/>
    <property type="match status" value="1"/>
</dbReference>
<comment type="catalytic activity">
    <reaction evidence="1 2">
        <text>N-terminal L-alanyl-[ribosomal protein bS18] + acetyl-CoA = N-terminal N(alpha)-acetyl-L-alanyl-[ribosomal protein bS18] + CoA + H(+)</text>
        <dbReference type="Rhea" id="RHEA:43756"/>
        <dbReference type="Rhea" id="RHEA-COMP:10676"/>
        <dbReference type="Rhea" id="RHEA-COMP:10677"/>
        <dbReference type="ChEBI" id="CHEBI:15378"/>
        <dbReference type="ChEBI" id="CHEBI:57287"/>
        <dbReference type="ChEBI" id="CHEBI:57288"/>
        <dbReference type="ChEBI" id="CHEBI:64718"/>
        <dbReference type="ChEBI" id="CHEBI:83683"/>
        <dbReference type="EC" id="2.3.1.266"/>
    </reaction>
</comment>
<dbReference type="PANTHER" id="PTHR43617">
    <property type="entry name" value="L-AMINO ACID N-ACETYLTRANSFERASE"/>
    <property type="match status" value="1"/>
</dbReference>
<dbReference type="InterPro" id="IPR016181">
    <property type="entry name" value="Acyl_CoA_acyltransferase"/>
</dbReference>
<keyword evidence="5" id="KW-1185">Reference proteome</keyword>
<dbReference type="HAMAP" id="MF_02210">
    <property type="entry name" value="RimI"/>
    <property type="match status" value="1"/>
</dbReference>
<dbReference type="Gene3D" id="3.40.630.30">
    <property type="match status" value="1"/>
</dbReference>
<keyword evidence="1 4" id="KW-0808">Transferase</keyword>
<gene>
    <name evidence="1 4" type="primary">rimI</name>
    <name evidence="4" type="ORF">ACFOMG_00045</name>
</gene>
<accession>A0ABV7VN18</accession>
<proteinExistence type="inferred from homology"/>
<comment type="function">
    <text evidence="1 2">Acetylates the N-terminal alanine of ribosomal protein bS18.</text>
</comment>
<dbReference type="CDD" id="cd04301">
    <property type="entry name" value="NAT_SF"/>
    <property type="match status" value="1"/>
</dbReference>
<comment type="caution">
    <text evidence="4">The sequence shown here is derived from an EMBL/GenBank/DDBJ whole genome shotgun (WGS) entry which is preliminary data.</text>
</comment>
<dbReference type="PROSITE" id="PS51186">
    <property type="entry name" value="GNAT"/>
    <property type="match status" value="1"/>
</dbReference>
<evidence type="ECO:0000256" key="1">
    <source>
        <dbReference type="HAMAP-Rule" id="MF_02210"/>
    </source>
</evidence>
<evidence type="ECO:0000313" key="5">
    <source>
        <dbReference type="Proteomes" id="UP001595722"/>
    </source>
</evidence>
<dbReference type="InterPro" id="IPR000182">
    <property type="entry name" value="GNAT_dom"/>
</dbReference>
<comment type="subcellular location">
    <subcellularLocation>
        <location evidence="1 2">Cytoplasm</location>
    </subcellularLocation>
</comment>
<dbReference type="GO" id="GO:0005840">
    <property type="term" value="C:ribosome"/>
    <property type="evidence" value="ECO:0007669"/>
    <property type="project" value="UniProtKB-KW"/>
</dbReference>
<dbReference type="SUPFAM" id="SSF55729">
    <property type="entry name" value="Acyl-CoA N-acyltransferases (Nat)"/>
    <property type="match status" value="1"/>
</dbReference>
<dbReference type="EC" id="2.3.1.266" evidence="1 2"/>
<comment type="similarity">
    <text evidence="1 2">Belongs to the acetyltransferase family. RimI subfamily.</text>
</comment>
<feature type="binding site" evidence="1">
    <location>
        <begin position="69"/>
        <end position="71"/>
    </location>
    <ligand>
        <name>acetyl-CoA</name>
        <dbReference type="ChEBI" id="CHEBI:57288"/>
    </ligand>
</feature>
<name>A0ABV7VN18_9GAMM</name>
<dbReference type="InterPro" id="IPR050276">
    <property type="entry name" value="MshD_Acetyltransferase"/>
</dbReference>